<dbReference type="AlphaFoldDB" id="M5PGQ7"/>
<accession>M5PGQ7</accession>
<sequence length="60" mass="7312">MKSKSSDTFWDGMTIDRQTLMFAENMDMDGFIFTRFSHEDHLLRIGFYFENEIFKFNIKM</sequence>
<evidence type="ECO:0000313" key="1">
    <source>
        <dbReference type="EMBL" id="EME75822.1"/>
    </source>
</evidence>
<gene>
    <name evidence="1" type="ORF">BSONL12_05898</name>
</gene>
<dbReference type="EMBL" id="AOFM01000004">
    <property type="protein sequence ID" value="EME75822.1"/>
    <property type="molecule type" value="Genomic_DNA"/>
</dbReference>
<comment type="caution">
    <text evidence="1">The sequence shown here is derived from an EMBL/GenBank/DDBJ whole genome shotgun (WGS) entry which is preliminary data.</text>
</comment>
<proteinExistence type="predicted"/>
<dbReference type="STRING" id="1274524.BSONL12_05898"/>
<protein>
    <submittedName>
        <fullName evidence="1">Uncharacterized protein</fullName>
    </submittedName>
</protein>
<organism evidence="1 2">
    <name type="scientific">Bacillus sonorensis L12</name>
    <dbReference type="NCBI Taxonomy" id="1274524"/>
    <lineage>
        <taxon>Bacteria</taxon>
        <taxon>Bacillati</taxon>
        <taxon>Bacillota</taxon>
        <taxon>Bacilli</taxon>
        <taxon>Bacillales</taxon>
        <taxon>Bacillaceae</taxon>
        <taxon>Bacillus</taxon>
    </lineage>
</organism>
<name>M5PGQ7_9BACI</name>
<dbReference type="PATRIC" id="fig|1274524.3.peg.1283"/>
<dbReference type="Proteomes" id="UP000011907">
    <property type="component" value="Unassembled WGS sequence"/>
</dbReference>
<reference evidence="1 2" key="1">
    <citation type="journal article" date="2013" name="Genome Announc.">
        <title>Draft Whole-Genome Sequence of Bacillus sonorensis Strain L12, a Source of Nonribosomal Lipopeptides.</title>
        <authorList>
            <person name="Adimpong D.B."/>
            <person name="Sorensen K.I."/>
            <person name="Nielsen D.S."/>
            <person name="Thorsen L."/>
            <person name="Rasmussen T.B."/>
            <person name="Derkx P.M."/>
            <person name="Jespersen L."/>
        </authorList>
    </citation>
    <scope>NUCLEOTIDE SEQUENCE [LARGE SCALE GENOMIC DNA]</scope>
    <source>
        <strain evidence="1 2">L12</strain>
    </source>
</reference>
<evidence type="ECO:0000313" key="2">
    <source>
        <dbReference type="Proteomes" id="UP000011907"/>
    </source>
</evidence>